<accession>A0A8X7B9U6</accession>
<sequence length="98" mass="11511">MSVKQSTQATMLVAESLNDEDLKLLIKNITKYSRKSFPLEDFLEICQQVRCAGEMKKAEYIELIYRRRMILAQAPRFRDKFLARNFLGFWCQDGNIAN</sequence>
<dbReference type="AlphaFoldDB" id="A0A8X7B9U6"/>
<organism evidence="1 2">
    <name type="scientific">Trichonephila clavipes</name>
    <name type="common">Golden silk orbweaver</name>
    <name type="synonym">Nephila clavipes</name>
    <dbReference type="NCBI Taxonomy" id="2585209"/>
    <lineage>
        <taxon>Eukaryota</taxon>
        <taxon>Metazoa</taxon>
        <taxon>Ecdysozoa</taxon>
        <taxon>Arthropoda</taxon>
        <taxon>Chelicerata</taxon>
        <taxon>Arachnida</taxon>
        <taxon>Araneae</taxon>
        <taxon>Araneomorphae</taxon>
        <taxon>Entelegynae</taxon>
        <taxon>Araneoidea</taxon>
        <taxon>Nephilidae</taxon>
        <taxon>Trichonephila</taxon>
    </lineage>
</organism>
<evidence type="ECO:0000313" key="1">
    <source>
        <dbReference type="EMBL" id="GFY24525.1"/>
    </source>
</evidence>
<proteinExistence type="predicted"/>
<reference evidence="1" key="1">
    <citation type="submission" date="2020-08" db="EMBL/GenBank/DDBJ databases">
        <title>Multicomponent nature underlies the extraordinary mechanical properties of spider dragline silk.</title>
        <authorList>
            <person name="Kono N."/>
            <person name="Nakamura H."/>
            <person name="Mori M."/>
            <person name="Yoshida Y."/>
            <person name="Ohtoshi R."/>
            <person name="Malay A.D."/>
            <person name="Moran D.A.P."/>
            <person name="Tomita M."/>
            <person name="Numata K."/>
            <person name="Arakawa K."/>
        </authorList>
    </citation>
    <scope>NUCLEOTIDE SEQUENCE</scope>
</reference>
<evidence type="ECO:0000313" key="2">
    <source>
        <dbReference type="Proteomes" id="UP000887159"/>
    </source>
</evidence>
<protein>
    <submittedName>
        <fullName evidence="1">Uncharacterized protein</fullName>
    </submittedName>
</protein>
<gene>
    <name evidence="1" type="ORF">TNCV_1015711</name>
</gene>
<name>A0A8X7B9U6_TRICX</name>
<keyword evidence="2" id="KW-1185">Reference proteome</keyword>
<dbReference type="EMBL" id="BMAU01021369">
    <property type="protein sequence ID" value="GFY24525.1"/>
    <property type="molecule type" value="Genomic_DNA"/>
</dbReference>
<comment type="caution">
    <text evidence="1">The sequence shown here is derived from an EMBL/GenBank/DDBJ whole genome shotgun (WGS) entry which is preliminary data.</text>
</comment>
<dbReference type="Proteomes" id="UP000887159">
    <property type="component" value="Unassembled WGS sequence"/>
</dbReference>